<evidence type="ECO:0000313" key="1">
    <source>
        <dbReference type="EMBL" id="CAI6358791.1"/>
    </source>
</evidence>
<keyword evidence="2" id="KW-1185">Reference proteome</keyword>
<dbReference type="AlphaFoldDB" id="A0AAV0WT59"/>
<comment type="caution">
    <text evidence="1">The sequence shown here is derived from an EMBL/GenBank/DDBJ whole genome shotgun (WGS) entry which is preliminary data.</text>
</comment>
<dbReference type="EMBL" id="CARXXK010000002">
    <property type="protein sequence ID" value="CAI6358791.1"/>
    <property type="molecule type" value="Genomic_DNA"/>
</dbReference>
<sequence>MDNNHNPLLSKTLFNHLPNQRKINPQNKTEVLELMELRANKKLIQHTMQLKTGKIITLKDLSNIIYTTGKTNSDSSLDEIVQQLRNKHNCTVEISVDSGHNLIRIFQRLYLLMLPTN</sequence>
<protein>
    <recommendedName>
        <fullName evidence="3">LAGLIDADG homing endonuclease</fullName>
    </recommendedName>
</protein>
<evidence type="ECO:0000313" key="2">
    <source>
        <dbReference type="Proteomes" id="UP001160148"/>
    </source>
</evidence>
<proteinExistence type="predicted"/>
<accession>A0AAV0WT59</accession>
<name>A0AAV0WT59_9HEMI</name>
<evidence type="ECO:0008006" key="3">
    <source>
        <dbReference type="Google" id="ProtNLM"/>
    </source>
</evidence>
<reference evidence="1 2" key="1">
    <citation type="submission" date="2023-01" db="EMBL/GenBank/DDBJ databases">
        <authorList>
            <person name="Whitehead M."/>
        </authorList>
    </citation>
    <scope>NUCLEOTIDE SEQUENCE [LARGE SCALE GENOMIC DNA]</scope>
</reference>
<gene>
    <name evidence="1" type="ORF">MEUPH1_LOCUS14274</name>
</gene>
<organism evidence="1 2">
    <name type="scientific">Macrosiphum euphorbiae</name>
    <name type="common">potato aphid</name>
    <dbReference type="NCBI Taxonomy" id="13131"/>
    <lineage>
        <taxon>Eukaryota</taxon>
        <taxon>Metazoa</taxon>
        <taxon>Ecdysozoa</taxon>
        <taxon>Arthropoda</taxon>
        <taxon>Hexapoda</taxon>
        <taxon>Insecta</taxon>
        <taxon>Pterygota</taxon>
        <taxon>Neoptera</taxon>
        <taxon>Paraneoptera</taxon>
        <taxon>Hemiptera</taxon>
        <taxon>Sternorrhyncha</taxon>
        <taxon>Aphidomorpha</taxon>
        <taxon>Aphidoidea</taxon>
        <taxon>Aphididae</taxon>
        <taxon>Macrosiphini</taxon>
        <taxon>Macrosiphum</taxon>
    </lineage>
</organism>
<dbReference type="Proteomes" id="UP001160148">
    <property type="component" value="Unassembled WGS sequence"/>
</dbReference>